<name>A0A330L3T3_9BACT</name>
<dbReference type="EMBL" id="OUNR01000007">
    <property type="protein sequence ID" value="SPP64357.1"/>
    <property type="molecule type" value="Genomic_DNA"/>
</dbReference>
<evidence type="ECO:0000313" key="1">
    <source>
        <dbReference type="EMBL" id="SPP64357.1"/>
    </source>
</evidence>
<keyword evidence="2" id="KW-1185">Reference proteome</keyword>
<sequence length="75" mass="8558">MISSIQAWLPHTYLGGDSQVTIPLQFRFERVEVLLTRIVVRAAEELRSILFGGGHSHVQYVVFQQIQSGLCRFQV</sequence>
<organism evidence="1 2">
    <name type="scientific">Nitrospira lenta</name>
    <dbReference type="NCBI Taxonomy" id="1436998"/>
    <lineage>
        <taxon>Bacteria</taxon>
        <taxon>Pseudomonadati</taxon>
        <taxon>Nitrospirota</taxon>
        <taxon>Nitrospiria</taxon>
        <taxon>Nitrospirales</taxon>
        <taxon>Nitrospiraceae</taxon>
        <taxon>Nitrospira</taxon>
    </lineage>
</organism>
<reference evidence="2" key="1">
    <citation type="submission" date="2018-04" db="EMBL/GenBank/DDBJ databases">
        <authorList>
            <person name="Lucker S."/>
            <person name="Sakoula D."/>
        </authorList>
    </citation>
    <scope>NUCLEOTIDE SEQUENCE [LARGE SCALE GENOMIC DNA]</scope>
</reference>
<proteinExistence type="predicted"/>
<protein>
    <submittedName>
        <fullName evidence="1">Uncharacterized protein</fullName>
    </submittedName>
</protein>
<accession>A0A330L3T3</accession>
<dbReference type="Proteomes" id="UP000248168">
    <property type="component" value="Unassembled WGS sequence"/>
</dbReference>
<gene>
    <name evidence="1" type="ORF">NITLEN_150004</name>
</gene>
<dbReference type="InParanoid" id="A0A330L3T3"/>
<evidence type="ECO:0000313" key="2">
    <source>
        <dbReference type="Proteomes" id="UP000248168"/>
    </source>
</evidence>
<dbReference type="AlphaFoldDB" id="A0A330L3T3"/>